<evidence type="ECO:0000313" key="3">
    <source>
        <dbReference type="Proteomes" id="UP000010319"/>
    </source>
</evidence>
<sequence length="43" mass="4894">MPGVFFYRLIIMINRYLFELIFGVVTLCGLLLACVLLLTDSVI</sequence>
<accession>A0ABM9XXW4</accession>
<evidence type="ECO:0000256" key="1">
    <source>
        <dbReference type="SAM" id="Phobius"/>
    </source>
</evidence>
<keyword evidence="1" id="KW-0812">Transmembrane</keyword>
<reference evidence="2" key="1">
    <citation type="submission" date="2008-12" db="EMBL/GenBank/DDBJ databases">
        <title>Annotation of the Yersinia bercovieri ATCC 43970 genome.</title>
        <authorList>
            <person name="Read T.D."/>
            <person name="Akmal A."/>
            <person name="Bishop-Lilly K."/>
            <person name="Chen P.E."/>
            <person name="Cook C."/>
            <person name="Kiley M.P."/>
            <person name="Lentz S."/>
            <person name="Mateczun A."/>
            <person name="Nagarajan N."/>
            <person name="Nolan N."/>
            <person name="Osborne B.I."/>
            <person name="Pop M."/>
            <person name="Sozhamannan S."/>
            <person name="Stewart A.C."/>
            <person name="Sulakvelidze A."/>
            <person name="Thomason B."/>
            <person name="Willner K."/>
            <person name="Zwick M.E."/>
        </authorList>
    </citation>
    <scope>NUCLEOTIDE SEQUENCE [LARGE SCALE GENOMIC DNA]</scope>
    <source>
        <strain evidence="2">ATCC 43970</strain>
    </source>
</reference>
<feature type="transmembrane region" description="Helical" evidence="1">
    <location>
        <begin position="16"/>
        <end position="38"/>
    </location>
</feature>
<organism evidence="2 3">
    <name type="scientific">Yersinia bercovieri ATCC 43970</name>
    <dbReference type="NCBI Taxonomy" id="349968"/>
    <lineage>
        <taxon>Bacteria</taxon>
        <taxon>Pseudomonadati</taxon>
        <taxon>Pseudomonadota</taxon>
        <taxon>Gammaproteobacteria</taxon>
        <taxon>Enterobacterales</taxon>
        <taxon>Yersiniaceae</taxon>
        <taxon>Yersinia</taxon>
    </lineage>
</organism>
<dbReference type="Proteomes" id="UP000010319">
    <property type="component" value="Unassembled WGS sequence"/>
</dbReference>
<evidence type="ECO:0000313" key="2">
    <source>
        <dbReference type="EMBL" id="EEQ06261.1"/>
    </source>
</evidence>
<dbReference type="EMBL" id="AALC02000031">
    <property type="protein sequence ID" value="EEQ06261.1"/>
    <property type="molecule type" value="Genomic_DNA"/>
</dbReference>
<gene>
    <name evidence="2" type="ORF">yberc0001_30900</name>
</gene>
<keyword evidence="1" id="KW-0472">Membrane</keyword>
<protein>
    <submittedName>
        <fullName evidence="2">Uncharacterized protein</fullName>
    </submittedName>
</protein>
<name>A0ABM9XXW4_YERBE</name>
<keyword evidence="3" id="KW-1185">Reference proteome</keyword>
<comment type="caution">
    <text evidence="2">The sequence shown here is derived from an EMBL/GenBank/DDBJ whole genome shotgun (WGS) entry which is preliminary data.</text>
</comment>
<keyword evidence="1" id="KW-1133">Transmembrane helix</keyword>
<proteinExistence type="predicted"/>